<dbReference type="RefSeq" id="XP_012185336.1">
    <property type="nucleotide sequence ID" value="XM_012329946.1"/>
</dbReference>
<gene>
    <name evidence="1" type="ORF">FIBRA_08300</name>
</gene>
<dbReference type="HOGENOM" id="CLU_1283275_0_0_1"/>
<dbReference type="AlphaFoldDB" id="J4GH20"/>
<proteinExistence type="predicted"/>
<evidence type="ECO:0000313" key="2">
    <source>
        <dbReference type="Proteomes" id="UP000006352"/>
    </source>
</evidence>
<dbReference type="Proteomes" id="UP000006352">
    <property type="component" value="Unassembled WGS sequence"/>
</dbReference>
<reference evidence="1 2" key="1">
    <citation type="journal article" date="2012" name="Appl. Environ. Microbiol.">
        <title>Short-read sequencing for genomic analysis of the brown rot fungus Fibroporia radiculosa.</title>
        <authorList>
            <person name="Tang J.D."/>
            <person name="Perkins A.D."/>
            <person name="Sonstegard T.S."/>
            <person name="Schroeder S.G."/>
            <person name="Burgess S.C."/>
            <person name="Diehl S.V."/>
        </authorList>
    </citation>
    <scope>NUCLEOTIDE SEQUENCE [LARGE SCALE GENOMIC DNA]</scope>
    <source>
        <strain evidence="1 2">TFFH 294</strain>
    </source>
</reference>
<dbReference type="GeneID" id="24100964"/>
<keyword evidence="2" id="KW-1185">Reference proteome</keyword>
<evidence type="ECO:0000313" key="1">
    <source>
        <dbReference type="EMBL" id="CCM06053.1"/>
    </source>
</evidence>
<dbReference type="EMBL" id="HE797222">
    <property type="protein sequence ID" value="CCM06053.1"/>
    <property type="molecule type" value="Genomic_DNA"/>
</dbReference>
<accession>J4GH20</accession>
<organism evidence="1 2">
    <name type="scientific">Fibroporia radiculosa</name>
    <dbReference type="NCBI Taxonomy" id="599839"/>
    <lineage>
        <taxon>Eukaryota</taxon>
        <taxon>Fungi</taxon>
        <taxon>Dikarya</taxon>
        <taxon>Basidiomycota</taxon>
        <taxon>Agaricomycotina</taxon>
        <taxon>Agaricomycetes</taxon>
        <taxon>Polyporales</taxon>
        <taxon>Fibroporiaceae</taxon>
        <taxon>Fibroporia</taxon>
    </lineage>
</organism>
<protein>
    <submittedName>
        <fullName evidence="1">Uncharacterized protein</fullName>
    </submittedName>
</protein>
<sequence>MTVATTTSAQAYLAQSEPTHENSVLLGVQDLDYTYNATARRSVSTRTDMNTKTCKHGLQKPTSEYKASIDLSLAWSGGDDDSLDIPSWEEFEEIMDEDRLTLEEYYVRVEREASPDETQPAFHLGTILSPIWVNSTRVGHAQVITLLSGTCWCQNTELHPFLDNMFIPKHCSCMDATCWSSSPASSPDTLITSKELCEEELYSKSMKEPWCRGWY</sequence>
<name>J4GH20_9APHY</name>
<dbReference type="InParanoid" id="J4GH20"/>